<evidence type="ECO:0000313" key="2">
    <source>
        <dbReference type="EMBL" id="SHJ89427.1"/>
    </source>
</evidence>
<proteinExistence type="predicted"/>
<organism evidence="2 3">
    <name type="scientific">Hespellia stercorisuis DSM 15480</name>
    <dbReference type="NCBI Taxonomy" id="1121950"/>
    <lineage>
        <taxon>Bacteria</taxon>
        <taxon>Bacillati</taxon>
        <taxon>Bacillota</taxon>
        <taxon>Clostridia</taxon>
        <taxon>Lachnospirales</taxon>
        <taxon>Lachnospiraceae</taxon>
        <taxon>Hespellia</taxon>
    </lineage>
</organism>
<dbReference type="Proteomes" id="UP000184301">
    <property type="component" value="Unassembled WGS sequence"/>
</dbReference>
<dbReference type="OrthoDB" id="9780488at2"/>
<accession>A0A1M6N118</accession>
<gene>
    <name evidence="2" type="ORF">SAMN02745243_01663</name>
</gene>
<reference evidence="2 3" key="1">
    <citation type="submission" date="2016-11" db="EMBL/GenBank/DDBJ databases">
        <authorList>
            <person name="Jaros S."/>
            <person name="Januszkiewicz K."/>
            <person name="Wedrychowicz H."/>
        </authorList>
    </citation>
    <scope>NUCLEOTIDE SEQUENCE [LARGE SCALE GENOMIC DNA]</scope>
    <source>
        <strain evidence="2 3">DSM 15480</strain>
    </source>
</reference>
<dbReference type="STRING" id="1121950.SAMN02745243_01663"/>
<evidence type="ECO:0000259" key="1">
    <source>
        <dbReference type="Pfam" id="PF10105"/>
    </source>
</evidence>
<sequence>MKVRVKFRKNGAMRYIGHLDVMRYFQKAMRRADIPAAFSKGFSPHMIMSFANPLGVGLTSDGEYFDMELTEPIPSKQAIVQINKAMVEGMEVTEFVQIAEEKKATGMAIVAGADYLSSLKKGALPADWKDQVDPFLAQEQILIVKKTKRSEKEVDIRPMIYRMEVRGDAVFMQVATGSVENLKPGLVVEAFCSYLGIEKESVSFAHHRLELYADGGGDGKRKLVPLAALGNEIL</sequence>
<keyword evidence="3" id="KW-1185">Reference proteome</keyword>
<dbReference type="InterPro" id="IPR018768">
    <property type="entry name" value="DUF2344"/>
</dbReference>
<evidence type="ECO:0000313" key="3">
    <source>
        <dbReference type="Proteomes" id="UP000184301"/>
    </source>
</evidence>
<name>A0A1M6N118_9FIRM</name>
<dbReference type="Pfam" id="PF10105">
    <property type="entry name" value="DUF2344"/>
    <property type="match status" value="1"/>
</dbReference>
<dbReference type="NCBIfam" id="TIGR03936">
    <property type="entry name" value="sam_1_link_chp"/>
    <property type="match status" value="1"/>
</dbReference>
<dbReference type="AlphaFoldDB" id="A0A1M6N118"/>
<dbReference type="RefSeq" id="WP_073108336.1">
    <property type="nucleotide sequence ID" value="NZ_FQZY01000021.1"/>
</dbReference>
<dbReference type="EMBL" id="FQZY01000021">
    <property type="protein sequence ID" value="SHJ89427.1"/>
    <property type="molecule type" value="Genomic_DNA"/>
</dbReference>
<protein>
    <submittedName>
        <fullName evidence="2">Radical SAM-linked protein</fullName>
    </submittedName>
</protein>
<feature type="domain" description="DUF2344" evidence="1">
    <location>
        <begin position="2"/>
        <end position="184"/>
    </location>
</feature>